<dbReference type="InterPro" id="IPR038718">
    <property type="entry name" value="SNF2-like_sf"/>
</dbReference>
<feature type="compositionally biased region" description="Low complexity" evidence="11">
    <location>
        <begin position="129"/>
        <end position="139"/>
    </location>
</feature>
<gene>
    <name evidence="14" type="ORF">AMSG_01929</name>
</gene>
<dbReference type="InterPro" id="IPR058951">
    <property type="entry name" value="WHD_Rad26_CSB-like"/>
</dbReference>
<evidence type="ECO:0000256" key="4">
    <source>
        <dbReference type="ARBA" id="ARBA00022763"/>
    </source>
</evidence>
<dbReference type="GO" id="GO:0016787">
    <property type="term" value="F:hydrolase activity"/>
    <property type="evidence" value="ECO:0007669"/>
    <property type="project" value="UniProtKB-KW"/>
</dbReference>
<evidence type="ECO:0000259" key="12">
    <source>
        <dbReference type="PROSITE" id="PS51192"/>
    </source>
</evidence>
<dbReference type="GeneID" id="25561644"/>
<dbReference type="InterPro" id="IPR014001">
    <property type="entry name" value="Helicase_ATP-bd"/>
</dbReference>
<evidence type="ECO:0000256" key="3">
    <source>
        <dbReference type="ARBA" id="ARBA00022741"/>
    </source>
</evidence>
<evidence type="ECO:0000256" key="10">
    <source>
        <dbReference type="ARBA" id="ARBA00023242"/>
    </source>
</evidence>
<evidence type="ECO:0000256" key="11">
    <source>
        <dbReference type="SAM" id="MobiDB-lite"/>
    </source>
</evidence>
<dbReference type="GO" id="GO:0008094">
    <property type="term" value="F:ATP-dependent activity, acting on DNA"/>
    <property type="evidence" value="ECO:0007669"/>
    <property type="project" value="TreeGrafter"/>
</dbReference>
<dbReference type="Pfam" id="PF00176">
    <property type="entry name" value="SNF2-rel_dom"/>
    <property type="match status" value="1"/>
</dbReference>
<sequence length="1016" mass="111079">MAEDAVLSVLGVASRDQDVVEAQVQAELEDRARAADAKLLAQRIANLDAQIDKVKRALSSRRLPPKPLPWDPAPVRAKYAAALKTRNTLKARIKKLLTQKRILNEQFAEDHPKPEPVPSSARQPPPAEPSSLATSSPSKSNKRALLDRIRAEHAAEVAAEQARQMRVANALPPADPSLRPSALSRKRSVSVQPARTPPKASPTTAGPSFSRNAGVISRKRRRSATTGTDTDDGRVEAFRARLLTSTGPSADDEANAAVVLDGGLRVPSSIFDRLFEYQKTGLKWLWELHQQNVGGIIGDEMGLGKTIQAISLLASLSFSGLLRTAVIVCPATVMRQWVREFHAWYPPLRVALLHGSGSGSDDPEGLVASTLASGGVIITTYEGIRVYQELLLPAPWDYVLLDEGHKIKNPDAQITLAVKQFRSPHRVILSGSPIQNNLVELWSLFDFVFPGKLGTLPVFDTQFAVPIRIGGYANATFVQVQTGYKCAKVLRDLIAPYLLRRMKADVAKQLPPKTEQVLFCKLTLPQYEEYVSFLRSRDYRAISSGKMTMFHGLAILRKICNHPDLMLDDAAPPPPDFGSIERSGKLKVLVELLRLWQPQGHRPLVFTQSIAMLNMLQARLNAEGMPHLRMDGSTPISTRMALIDSFNNDDSIFAFLLTTKTGGLGVNLTGADRVVIYDPDWNPTTDTQARERAWRLGQTKPVKIFRLLTAGTIEERIYHRQLSKHFLSNKILKDARQRRFFKANELSDLFAFPAHPDAGVEGTATGAIFGAVTEETTAAPSVLGVAPMPAYDDDGAAQAGSDGESAPTDMAARDDDFVLSQLFGSAGVHSALKHDDLVGQAQPESLIVEHEAARPNNESIFDPEAVATAEKEAHASGSDPLSATALLGRLKERRVAVAASGNLVGNDGHDDAHLTVEERMDDDRAIARELEALEETATDPAVALGSSDDGGADLLAIRAFLVSPRWLGATTTSAFMTHFDLQNKPREEVIRMRALLRSIATLDRSTHKWNIKNEFL</sequence>
<evidence type="ECO:0000256" key="1">
    <source>
        <dbReference type="ARBA" id="ARBA00004123"/>
    </source>
</evidence>
<dbReference type="PROSITE" id="PS51192">
    <property type="entry name" value="HELICASE_ATP_BIND_1"/>
    <property type="match status" value="1"/>
</dbReference>
<dbReference type="SMART" id="SM00487">
    <property type="entry name" value="DEXDc"/>
    <property type="match status" value="1"/>
</dbReference>
<dbReference type="Gene3D" id="3.40.50.10810">
    <property type="entry name" value="Tandem AAA-ATPase domain"/>
    <property type="match status" value="1"/>
</dbReference>
<dbReference type="CDD" id="cd18793">
    <property type="entry name" value="SF2_C_SNF"/>
    <property type="match status" value="1"/>
</dbReference>
<evidence type="ECO:0000313" key="15">
    <source>
        <dbReference type="Proteomes" id="UP000054408"/>
    </source>
</evidence>
<dbReference type="RefSeq" id="XP_013761427.1">
    <property type="nucleotide sequence ID" value="XM_013905973.1"/>
</dbReference>
<keyword evidence="6" id="KW-0347">Helicase</keyword>
<name>A0A0L0DVW5_THETB</name>
<feature type="domain" description="Helicase C-terminal" evidence="13">
    <location>
        <begin position="588"/>
        <end position="747"/>
    </location>
</feature>
<dbReference type="eggNOG" id="KOG0387">
    <property type="taxonomic scope" value="Eukaryota"/>
</dbReference>
<evidence type="ECO:0000256" key="8">
    <source>
        <dbReference type="ARBA" id="ARBA00023125"/>
    </source>
</evidence>
<evidence type="ECO:0000256" key="7">
    <source>
        <dbReference type="ARBA" id="ARBA00022840"/>
    </source>
</evidence>
<comment type="subcellular location">
    <subcellularLocation>
        <location evidence="1">Nucleus</location>
    </subcellularLocation>
</comment>
<feature type="compositionally biased region" description="Polar residues" evidence="11">
    <location>
        <begin position="201"/>
        <end position="211"/>
    </location>
</feature>
<organism evidence="14 15">
    <name type="scientific">Thecamonas trahens ATCC 50062</name>
    <dbReference type="NCBI Taxonomy" id="461836"/>
    <lineage>
        <taxon>Eukaryota</taxon>
        <taxon>Apusozoa</taxon>
        <taxon>Apusomonadida</taxon>
        <taxon>Apusomonadidae</taxon>
        <taxon>Thecamonas</taxon>
    </lineage>
</organism>
<protein>
    <recommendedName>
        <fullName evidence="16">DNA excision repair protein ERCC-6</fullName>
    </recommendedName>
</protein>
<feature type="region of interest" description="Disordered" evidence="11">
    <location>
        <begin position="105"/>
        <end position="143"/>
    </location>
</feature>
<dbReference type="InterPro" id="IPR027417">
    <property type="entry name" value="P-loop_NTPase"/>
</dbReference>
<evidence type="ECO:0000313" key="14">
    <source>
        <dbReference type="EMBL" id="KNC55658.1"/>
    </source>
</evidence>
<dbReference type="EMBL" id="GL349439">
    <property type="protein sequence ID" value="KNC55658.1"/>
    <property type="molecule type" value="Genomic_DNA"/>
</dbReference>
<feature type="region of interest" description="Disordered" evidence="11">
    <location>
        <begin position="171"/>
        <end position="233"/>
    </location>
</feature>
<dbReference type="SMART" id="SM00490">
    <property type="entry name" value="HELICc"/>
    <property type="match status" value="1"/>
</dbReference>
<dbReference type="GO" id="GO:0005524">
    <property type="term" value="F:ATP binding"/>
    <property type="evidence" value="ECO:0007669"/>
    <property type="project" value="InterPro"/>
</dbReference>
<dbReference type="PANTHER" id="PTHR45629:SF7">
    <property type="entry name" value="DNA EXCISION REPAIR PROTEIN ERCC-6-RELATED"/>
    <property type="match status" value="1"/>
</dbReference>
<evidence type="ECO:0000256" key="2">
    <source>
        <dbReference type="ARBA" id="ARBA00007025"/>
    </source>
</evidence>
<dbReference type="InterPro" id="IPR000330">
    <property type="entry name" value="SNF2_N"/>
</dbReference>
<keyword evidence="4" id="KW-0227">DNA damage</keyword>
<keyword evidence="7" id="KW-0067">ATP-binding</keyword>
<keyword evidence="15" id="KW-1185">Reference proteome</keyword>
<dbReference type="InterPro" id="IPR001650">
    <property type="entry name" value="Helicase_C-like"/>
</dbReference>
<dbReference type="Gene3D" id="3.40.50.300">
    <property type="entry name" value="P-loop containing nucleotide triphosphate hydrolases"/>
    <property type="match status" value="1"/>
</dbReference>
<reference evidence="14 15" key="1">
    <citation type="submission" date="2010-05" db="EMBL/GenBank/DDBJ databases">
        <title>The Genome Sequence of Thecamonas trahens ATCC 50062.</title>
        <authorList>
            <consortium name="The Broad Institute Genome Sequencing Platform"/>
            <person name="Russ C."/>
            <person name="Cuomo C."/>
            <person name="Shea T."/>
            <person name="Young S.K."/>
            <person name="Zeng Q."/>
            <person name="Koehrsen M."/>
            <person name="Haas B."/>
            <person name="Borodovsky M."/>
            <person name="Guigo R."/>
            <person name="Alvarado L."/>
            <person name="Berlin A."/>
            <person name="Bochicchio J."/>
            <person name="Borenstein D."/>
            <person name="Chapman S."/>
            <person name="Chen Z."/>
            <person name="Freedman E."/>
            <person name="Gellesch M."/>
            <person name="Goldberg J."/>
            <person name="Griggs A."/>
            <person name="Gujja S."/>
            <person name="Heilman E."/>
            <person name="Heiman D."/>
            <person name="Hepburn T."/>
            <person name="Howarth C."/>
            <person name="Jen D."/>
            <person name="Larson L."/>
            <person name="Mehta T."/>
            <person name="Park D."/>
            <person name="Pearson M."/>
            <person name="Roberts A."/>
            <person name="Saif S."/>
            <person name="Shenoy N."/>
            <person name="Sisk P."/>
            <person name="Stolte C."/>
            <person name="Sykes S."/>
            <person name="Thomson T."/>
            <person name="Walk T."/>
            <person name="White J."/>
            <person name="Yandava C."/>
            <person name="Burger G."/>
            <person name="Gray M.W."/>
            <person name="Holland P.W.H."/>
            <person name="King N."/>
            <person name="Lang F.B.F."/>
            <person name="Roger A.J."/>
            <person name="Ruiz-Trillo I."/>
            <person name="Lander E."/>
            <person name="Nusbaum C."/>
        </authorList>
    </citation>
    <scope>NUCLEOTIDE SEQUENCE [LARGE SCALE GENOMIC DNA]</scope>
    <source>
        <strain evidence="14 15">ATCC 50062</strain>
    </source>
</reference>
<dbReference type="FunFam" id="3.40.50.10810:FF:000042">
    <property type="entry name" value="SNF2 family helicase-like protein"/>
    <property type="match status" value="1"/>
</dbReference>
<evidence type="ECO:0000256" key="5">
    <source>
        <dbReference type="ARBA" id="ARBA00022801"/>
    </source>
</evidence>
<dbReference type="PROSITE" id="PS51194">
    <property type="entry name" value="HELICASE_CTER"/>
    <property type="match status" value="1"/>
</dbReference>
<dbReference type="STRING" id="461836.A0A0L0DVW5"/>
<comment type="similarity">
    <text evidence="2">Belongs to the SNF2/RAD54 helicase family.</text>
</comment>
<dbReference type="AlphaFoldDB" id="A0A0L0DVW5"/>
<dbReference type="GO" id="GO:0006283">
    <property type="term" value="P:transcription-coupled nucleotide-excision repair"/>
    <property type="evidence" value="ECO:0007669"/>
    <property type="project" value="TreeGrafter"/>
</dbReference>
<dbReference type="GO" id="GO:0005634">
    <property type="term" value="C:nucleus"/>
    <property type="evidence" value="ECO:0007669"/>
    <property type="project" value="TreeGrafter"/>
</dbReference>
<evidence type="ECO:0000259" key="13">
    <source>
        <dbReference type="PROSITE" id="PS51194"/>
    </source>
</evidence>
<dbReference type="InterPro" id="IPR050496">
    <property type="entry name" value="SNF2_RAD54_helicase_repair"/>
</dbReference>
<dbReference type="SUPFAM" id="SSF52540">
    <property type="entry name" value="P-loop containing nucleoside triphosphate hydrolases"/>
    <property type="match status" value="2"/>
</dbReference>
<dbReference type="Pfam" id="PF25875">
    <property type="entry name" value="WHD_Rad26_CSB"/>
    <property type="match status" value="1"/>
</dbReference>
<keyword evidence="10" id="KW-0539">Nucleus</keyword>
<feature type="domain" description="Helicase ATP-binding" evidence="12">
    <location>
        <begin position="286"/>
        <end position="451"/>
    </location>
</feature>
<dbReference type="Proteomes" id="UP000054408">
    <property type="component" value="Unassembled WGS sequence"/>
</dbReference>
<dbReference type="CDD" id="cd18000">
    <property type="entry name" value="DEXHc_ERCC6"/>
    <property type="match status" value="1"/>
</dbReference>
<dbReference type="OrthoDB" id="10252227at2759"/>
<accession>A0A0L0DVW5</accession>
<keyword evidence="3" id="KW-0547">Nucleotide-binding</keyword>
<keyword evidence="9" id="KW-0234">DNA repair</keyword>
<proteinExistence type="inferred from homology"/>
<dbReference type="InterPro" id="IPR049730">
    <property type="entry name" value="SNF2/RAD54-like_C"/>
</dbReference>
<dbReference type="PANTHER" id="PTHR45629">
    <property type="entry name" value="SNF2/RAD54 FAMILY MEMBER"/>
    <property type="match status" value="1"/>
</dbReference>
<keyword evidence="8" id="KW-0238">DNA-binding</keyword>
<keyword evidence="5" id="KW-0378">Hydrolase</keyword>
<evidence type="ECO:0008006" key="16">
    <source>
        <dbReference type="Google" id="ProtNLM"/>
    </source>
</evidence>
<dbReference type="Pfam" id="PF00271">
    <property type="entry name" value="Helicase_C"/>
    <property type="match status" value="1"/>
</dbReference>
<evidence type="ECO:0000256" key="9">
    <source>
        <dbReference type="ARBA" id="ARBA00023204"/>
    </source>
</evidence>
<evidence type="ECO:0000256" key="6">
    <source>
        <dbReference type="ARBA" id="ARBA00022806"/>
    </source>
</evidence>